<evidence type="ECO:0000259" key="2">
    <source>
        <dbReference type="Pfam" id="PF18962"/>
    </source>
</evidence>
<evidence type="ECO:0000256" key="1">
    <source>
        <dbReference type="ARBA" id="ARBA00022729"/>
    </source>
</evidence>
<dbReference type="Proteomes" id="UP000076923">
    <property type="component" value="Unassembled WGS sequence"/>
</dbReference>
<keyword evidence="4" id="KW-1185">Reference proteome</keyword>
<sequence length="175" mass="19744">MIQKSFYIILVLFVIETHSQQIKRTLLKSTITTVGGTSLCAISNSEISYKIKQSIGQSSIIGTKSTGKTIAQQGFLNQNKVFNINNSNIDIIDASLNLVISPNPFIEYITLSFSKETKHKIHIRIYDINSKIIFTKKYSPTDNLLIPLKNYSIGTYIIHIQSGNNEFIEKLLKTE</sequence>
<evidence type="ECO:0000313" key="3">
    <source>
        <dbReference type="EMBL" id="OAD45082.1"/>
    </source>
</evidence>
<evidence type="ECO:0000313" key="4">
    <source>
        <dbReference type="Proteomes" id="UP000076923"/>
    </source>
</evidence>
<dbReference type="STRING" id="1333662.LPB303_09090"/>
<proteinExistence type="predicted"/>
<protein>
    <recommendedName>
        <fullName evidence="2">Secretion system C-terminal sorting domain-containing protein</fullName>
    </recommendedName>
</protein>
<reference evidence="3 4" key="1">
    <citation type="submission" date="2016-02" db="EMBL/GenBank/DDBJ databases">
        <title>Draft genome sequence of Polaribacter atrinae KACC17473.</title>
        <authorList>
            <person name="Shin S.-K."/>
            <person name="Yi H."/>
        </authorList>
    </citation>
    <scope>NUCLEOTIDE SEQUENCE [LARGE SCALE GENOMIC DNA]</scope>
    <source>
        <strain evidence="3 4">KACC 17473</strain>
    </source>
</reference>
<dbReference type="RefSeq" id="WP_068449714.1">
    <property type="nucleotide sequence ID" value="NZ_CANKUV010000006.1"/>
</dbReference>
<dbReference type="EMBL" id="LVWE01000032">
    <property type="protein sequence ID" value="OAD45082.1"/>
    <property type="molecule type" value="Genomic_DNA"/>
</dbReference>
<dbReference type="AlphaFoldDB" id="A0A176TB21"/>
<feature type="domain" description="Secretion system C-terminal sorting" evidence="2">
    <location>
        <begin position="100"/>
        <end position="171"/>
    </location>
</feature>
<dbReference type="InterPro" id="IPR026444">
    <property type="entry name" value="Secre_tail"/>
</dbReference>
<keyword evidence="1" id="KW-0732">Signal</keyword>
<name>A0A176TB21_9FLAO</name>
<dbReference type="OrthoDB" id="1408995at2"/>
<accession>A0A176TB21</accession>
<dbReference type="Pfam" id="PF18962">
    <property type="entry name" value="Por_Secre_tail"/>
    <property type="match status" value="1"/>
</dbReference>
<organism evidence="3 4">
    <name type="scientific">Polaribacter atrinae</name>
    <dbReference type="NCBI Taxonomy" id="1333662"/>
    <lineage>
        <taxon>Bacteria</taxon>
        <taxon>Pseudomonadati</taxon>
        <taxon>Bacteroidota</taxon>
        <taxon>Flavobacteriia</taxon>
        <taxon>Flavobacteriales</taxon>
        <taxon>Flavobacteriaceae</taxon>
    </lineage>
</organism>
<dbReference type="NCBIfam" id="TIGR04183">
    <property type="entry name" value="Por_Secre_tail"/>
    <property type="match status" value="1"/>
</dbReference>
<comment type="caution">
    <text evidence="3">The sequence shown here is derived from an EMBL/GenBank/DDBJ whole genome shotgun (WGS) entry which is preliminary data.</text>
</comment>
<gene>
    <name evidence="3" type="ORF">LPB303_09090</name>
</gene>